<keyword evidence="3" id="KW-1185">Reference proteome</keyword>
<evidence type="ECO:0000313" key="3">
    <source>
        <dbReference type="Proteomes" id="UP000770586"/>
    </source>
</evidence>
<sequence length="322" mass="37165">MVSNFSVDGDSHDVAKGIKAGLEAALYEEGIEEPDPQEGFSDKNIKIQKEVYRVSEDWGLPIIRTWYRYGQFEPYENLRPQYLDISPLEDPERLVHADYTRREIKSYFLTNNIEDDWKMPLFDFLNENYNEWAPARYKQIYQSNLDILDILDSVAVSSNRELRDSVGDAIDDLQSSTLDLRYELEKIDVFDTNIQSHIIGFLETLQDALVSLEASEGEGLSFQTVRRSRNLYHGYIWPWGAMQISLDQAEAPRDEIDQFRMKGRDILSQFRETFPQQRTSWEDEVASVGLSPSLGDYQNARGEVSTQLGELERGLVMSGMND</sequence>
<dbReference type="Pfam" id="PF26400">
    <property type="entry name" value="DUF8098"/>
    <property type="match status" value="1"/>
</dbReference>
<evidence type="ECO:0000259" key="1">
    <source>
        <dbReference type="Pfam" id="PF26400"/>
    </source>
</evidence>
<dbReference type="RefSeq" id="WP_209544178.1">
    <property type="nucleotide sequence ID" value="NZ_BAAADX010000001.1"/>
</dbReference>
<reference evidence="2 3" key="1">
    <citation type="submission" date="2021-03" db="EMBL/GenBank/DDBJ databases">
        <title>Genomic Encyclopedia of Type Strains, Phase IV (KMG-IV): sequencing the most valuable type-strain genomes for metagenomic binning, comparative biology and taxonomic classification.</title>
        <authorList>
            <person name="Goeker M."/>
        </authorList>
    </citation>
    <scope>NUCLEOTIDE SEQUENCE [LARGE SCALE GENOMIC DNA]</scope>
    <source>
        <strain evidence="2 3">DSM 12287</strain>
    </source>
</reference>
<dbReference type="OrthoDB" id="231744at2157"/>
<dbReference type="EMBL" id="JAGGKE010000002">
    <property type="protein sequence ID" value="MBP1900886.1"/>
    <property type="molecule type" value="Genomic_DNA"/>
</dbReference>
<accession>A0A8J7UMI4</accession>
<evidence type="ECO:0000313" key="2">
    <source>
        <dbReference type="EMBL" id="MBP1900886.1"/>
    </source>
</evidence>
<dbReference type="AlphaFoldDB" id="A0A8J7UMI4"/>
<dbReference type="InterPro" id="IPR058411">
    <property type="entry name" value="DUF8098"/>
</dbReference>
<gene>
    <name evidence="2" type="ORF">J2744_000544</name>
</gene>
<comment type="caution">
    <text evidence="2">The sequence shown here is derived from an EMBL/GenBank/DDBJ whole genome shotgun (WGS) entry which is preliminary data.</text>
</comment>
<feature type="domain" description="DUF8098" evidence="1">
    <location>
        <begin position="99"/>
        <end position="305"/>
    </location>
</feature>
<proteinExistence type="predicted"/>
<name>A0A8J7UMI4_9EURY</name>
<protein>
    <recommendedName>
        <fullName evidence="1">DUF8098 domain-containing protein</fullName>
    </recommendedName>
</protein>
<organism evidence="2 3">
    <name type="scientific">Halorubrum trapanicum</name>
    <dbReference type="NCBI Taxonomy" id="29284"/>
    <lineage>
        <taxon>Archaea</taxon>
        <taxon>Methanobacteriati</taxon>
        <taxon>Methanobacteriota</taxon>
        <taxon>Stenosarchaea group</taxon>
        <taxon>Halobacteria</taxon>
        <taxon>Halobacteriales</taxon>
        <taxon>Haloferacaceae</taxon>
        <taxon>Halorubrum</taxon>
    </lineage>
</organism>
<dbReference type="Proteomes" id="UP000770586">
    <property type="component" value="Unassembled WGS sequence"/>
</dbReference>